<proteinExistence type="predicted"/>
<dbReference type="EMBL" id="JACJID010000002">
    <property type="protein sequence ID" value="MBA8925468.1"/>
    <property type="molecule type" value="Genomic_DNA"/>
</dbReference>
<sequence length="52" mass="5951">MRRQARQAGTATASAHRWPYPWHRTVSDPFLLADAIAGRRRALAHLRGEDVR</sequence>
<protein>
    <submittedName>
        <fullName evidence="1">Uncharacterized protein</fullName>
    </submittedName>
</protein>
<keyword evidence="2" id="KW-1185">Reference proteome</keyword>
<evidence type="ECO:0000313" key="1">
    <source>
        <dbReference type="EMBL" id="MBA8925468.1"/>
    </source>
</evidence>
<accession>A0ABR6BF16</accession>
<dbReference type="RefSeq" id="WP_182837345.1">
    <property type="nucleotide sequence ID" value="NZ_BAAABQ010000084.1"/>
</dbReference>
<reference evidence="1 2" key="1">
    <citation type="submission" date="2020-08" db="EMBL/GenBank/DDBJ databases">
        <title>Genomic Encyclopedia of Archaeal and Bacterial Type Strains, Phase II (KMG-II): from individual species to whole genera.</title>
        <authorList>
            <person name="Goeker M."/>
        </authorList>
    </citation>
    <scope>NUCLEOTIDE SEQUENCE [LARGE SCALE GENOMIC DNA]</scope>
    <source>
        <strain evidence="1 2">DSM 43850</strain>
    </source>
</reference>
<organism evidence="1 2">
    <name type="scientific">Kutzneria viridogrisea</name>
    <dbReference type="NCBI Taxonomy" id="47990"/>
    <lineage>
        <taxon>Bacteria</taxon>
        <taxon>Bacillati</taxon>
        <taxon>Actinomycetota</taxon>
        <taxon>Actinomycetes</taxon>
        <taxon>Pseudonocardiales</taxon>
        <taxon>Pseudonocardiaceae</taxon>
        <taxon>Kutzneria</taxon>
    </lineage>
</organism>
<evidence type="ECO:0000313" key="2">
    <source>
        <dbReference type="Proteomes" id="UP000517916"/>
    </source>
</evidence>
<gene>
    <name evidence="1" type="ORF">BC739_002667</name>
</gene>
<name>A0ABR6BF16_9PSEU</name>
<dbReference type="Proteomes" id="UP000517916">
    <property type="component" value="Unassembled WGS sequence"/>
</dbReference>
<comment type="caution">
    <text evidence="1">The sequence shown here is derived from an EMBL/GenBank/DDBJ whole genome shotgun (WGS) entry which is preliminary data.</text>
</comment>